<sequence length="122" mass="13146">MSFAIIPQAQAENCSPVIYNGLLGPKFKKVGESNGETIYVCMRDDKPYPKITVNDSDIIAGGSQAMGMGNAQKVVDFGVSRVDVDGAVNHQQNIVDYLTNNAQKFLVNGEPATPSYKPIGYC</sequence>
<dbReference type="EMBL" id="UGPZ01000002">
    <property type="protein sequence ID" value="STY90359.1"/>
    <property type="molecule type" value="Genomic_DNA"/>
</dbReference>
<evidence type="ECO:0000313" key="1">
    <source>
        <dbReference type="EMBL" id="STY90359.1"/>
    </source>
</evidence>
<proteinExistence type="predicted"/>
<gene>
    <name evidence="1" type="ORF">NCTC9426_00374</name>
</gene>
<accession>A0A378PQC6</accession>
<reference evidence="1 2" key="1">
    <citation type="submission" date="2018-06" db="EMBL/GenBank/DDBJ databases">
        <authorList>
            <consortium name="Pathogen Informatics"/>
            <person name="Doyle S."/>
        </authorList>
    </citation>
    <scope>NUCLEOTIDE SEQUENCE [LARGE SCALE GENOMIC DNA]</scope>
    <source>
        <strain evidence="1 2">NCTC9426</strain>
    </source>
</reference>
<dbReference type="AlphaFoldDB" id="A0A378PQC6"/>
<protein>
    <submittedName>
        <fullName evidence="1">Uncharacterized protein</fullName>
    </submittedName>
</protein>
<evidence type="ECO:0000313" key="2">
    <source>
        <dbReference type="Proteomes" id="UP000254133"/>
    </source>
</evidence>
<dbReference type="RefSeq" id="WP_147287289.1">
    <property type="nucleotide sequence ID" value="NZ_UGPZ01000002.1"/>
</dbReference>
<organism evidence="1 2">
    <name type="scientific">Moraxella bovis</name>
    <dbReference type="NCBI Taxonomy" id="476"/>
    <lineage>
        <taxon>Bacteria</taxon>
        <taxon>Pseudomonadati</taxon>
        <taxon>Pseudomonadota</taxon>
        <taxon>Gammaproteobacteria</taxon>
        <taxon>Moraxellales</taxon>
        <taxon>Moraxellaceae</taxon>
        <taxon>Moraxella</taxon>
    </lineage>
</organism>
<dbReference type="Proteomes" id="UP000254133">
    <property type="component" value="Unassembled WGS sequence"/>
</dbReference>
<name>A0A378PQC6_MORBO</name>